<comment type="caution">
    <text evidence="1">The sequence shown here is derived from an EMBL/GenBank/DDBJ whole genome shotgun (WGS) entry which is preliminary data.</text>
</comment>
<sequence length="332" mass="38137">MGSPQAIIRPLVVNKRRSLDAIQRRQEPQPACSNANLHETWPRTERRRSRRFSLPIEVIPELNEPQDLKSLLSCSDQDEMISRENILLFSELEKHKSKVYFCSPRDIHSGLSYQLADYLLQKAKELERGAYRALFEAEYLRWQAENNCHAFPLDPSIPAALSLKAEELGLRPRNLSLDSLSTTSLPTQSHGRSSTNLVEKKISSLSRRAQRTESLNMKFLGTTLPSPISALSPSSLPPHCSASPLVSSSHHDLEYEDSELRPILRTGKHTLKKSRSRMMGPRHFDEPRSFFADDTSLLNKKKWFRFKCPFLFLICCSRRKKYRPCRQSMGPF</sequence>
<accession>A0AAV5A9M4</accession>
<protein>
    <submittedName>
        <fullName evidence="1">Uncharacterized protein</fullName>
    </submittedName>
</protein>
<dbReference type="AlphaFoldDB" id="A0AAV5A9M4"/>
<gene>
    <name evidence="1" type="ORF">Clacol_003925</name>
</gene>
<organism evidence="1 2">
    <name type="scientific">Clathrus columnatus</name>
    <dbReference type="NCBI Taxonomy" id="1419009"/>
    <lineage>
        <taxon>Eukaryota</taxon>
        <taxon>Fungi</taxon>
        <taxon>Dikarya</taxon>
        <taxon>Basidiomycota</taxon>
        <taxon>Agaricomycotina</taxon>
        <taxon>Agaricomycetes</taxon>
        <taxon>Phallomycetidae</taxon>
        <taxon>Phallales</taxon>
        <taxon>Clathraceae</taxon>
        <taxon>Clathrus</taxon>
    </lineage>
</organism>
<reference evidence="1" key="1">
    <citation type="submission" date="2021-10" db="EMBL/GenBank/DDBJ databases">
        <title>De novo Genome Assembly of Clathrus columnatus (Basidiomycota, Fungi) Using Illumina and Nanopore Sequence Data.</title>
        <authorList>
            <person name="Ogiso-Tanaka E."/>
            <person name="Itagaki H."/>
            <person name="Hosoya T."/>
            <person name="Hosaka K."/>
        </authorList>
    </citation>
    <scope>NUCLEOTIDE SEQUENCE</scope>
    <source>
        <strain evidence="1">MO-923</strain>
    </source>
</reference>
<keyword evidence="2" id="KW-1185">Reference proteome</keyword>
<evidence type="ECO:0000313" key="2">
    <source>
        <dbReference type="Proteomes" id="UP001050691"/>
    </source>
</evidence>
<dbReference type="EMBL" id="BPWL01000004">
    <property type="protein sequence ID" value="GJJ09701.1"/>
    <property type="molecule type" value="Genomic_DNA"/>
</dbReference>
<evidence type="ECO:0000313" key="1">
    <source>
        <dbReference type="EMBL" id="GJJ09701.1"/>
    </source>
</evidence>
<proteinExistence type="predicted"/>
<dbReference type="Proteomes" id="UP001050691">
    <property type="component" value="Unassembled WGS sequence"/>
</dbReference>
<name>A0AAV5A9M4_9AGAM</name>